<sequence>MTATTASSSSSKGASSDDGHERPLGIGFVGAGMVGQLAHIANFALIPVCRPVALAELRPRLGGQARDRFGIARLYPDHRALLTDPEVEAVVVVTRRPATGGVVLDALEAGRHVLSEKPMAHSLAQAARLVDAARRTGVRYAVGFMKRHDAGYQRFKALYDGFLASGELGRVVFLRGYCHGGAFACNAEGFVMTDEQRPDGLEVWPEAPDWLPPALVRDYAWFLNVFVHDVNILRHLVGRSPEVTFADFRHANGRVVGFDWGGFSGILDMAEIPFADWEEGIEVLFERGRLRLRFPPPLLRNVPARIELERTGEAGAVARPAVPWSWAFRRQAEAFVADVRGGREPAASGEDSLADMDLIETMWRKAIALGNTPAANRD</sequence>
<dbReference type="EMBL" id="JAEPIV010000043">
    <property type="protein sequence ID" value="MBK4723173.1"/>
    <property type="molecule type" value="Genomic_DNA"/>
</dbReference>
<feature type="domain" description="Gfo/Idh/MocA-like oxidoreductase N-terminal" evidence="2">
    <location>
        <begin position="25"/>
        <end position="144"/>
    </location>
</feature>
<dbReference type="Pfam" id="PF01408">
    <property type="entry name" value="GFO_IDH_MocA"/>
    <property type="match status" value="1"/>
</dbReference>
<evidence type="ECO:0000313" key="3">
    <source>
        <dbReference type="EMBL" id="MBK4723173.1"/>
    </source>
</evidence>
<dbReference type="SUPFAM" id="SSF51735">
    <property type="entry name" value="NAD(P)-binding Rossmann-fold domains"/>
    <property type="match status" value="1"/>
</dbReference>
<dbReference type="PANTHER" id="PTHR43818:SF11">
    <property type="entry name" value="BCDNA.GH03377"/>
    <property type="match status" value="1"/>
</dbReference>
<keyword evidence="1" id="KW-0560">Oxidoreductase</keyword>
<dbReference type="InterPro" id="IPR050463">
    <property type="entry name" value="Gfo/Idh/MocA_oxidrdct_glycsds"/>
</dbReference>
<organism evidence="3 4">
    <name type="scientific">Azospirillum aestuarii</name>
    <dbReference type="NCBI Taxonomy" id="2802052"/>
    <lineage>
        <taxon>Bacteria</taxon>
        <taxon>Pseudomonadati</taxon>
        <taxon>Pseudomonadota</taxon>
        <taxon>Alphaproteobacteria</taxon>
        <taxon>Rhodospirillales</taxon>
        <taxon>Azospirillaceae</taxon>
        <taxon>Azospirillum</taxon>
    </lineage>
</organism>
<gene>
    <name evidence="3" type="ORF">JJL56_30425</name>
</gene>
<keyword evidence="4" id="KW-1185">Reference proteome</keyword>
<dbReference type="Gene3D" id="3.30.360.10">
    <property type="entry name" value="Dihydrodipicolinate Reductase, domain 2"/>
    <property type="match status" value="1"/>
</dbReference>
<dbReference type="Gene3D" id="3.40.50.720">
    <property type="entry name" value="NAD(P)-binding Rossmann-like Domain"/>
    <property type="match status" value="1"/>
</dbReference>
<dbReference type="RefSeq" id="WP_200487579.1">
    <property type="nucleotide sequence ID" value="NZ_JAEPIV010000043.1"/>
</dbReference>
<comment type="caution">
    <text evidence="3">The sequence shown here is derived from an EMBL/GenBank/DDBJ whole genome shotgun (WGS) entry which is preliminary data.</text>
</comment>
<evidence type="ECO:0000313" key="4">
    <source>
        <dbReference type="Proteomes" id="UP000654452"/>
    </source>
</evidence>
<evidence type="ECO:0000259" key="2">
    <source>
        <dbReference type="Pfam" id="PF01408"/>
    </source>
</evidence>
<evidence type="ECO:0000256" key="1">
    <source>
        <dbReference type="ARBA" id="ARBA00023002"/>
    </source>
</evidence>
<dbReference type="Proteomes" id="UP000654452">
    <property type="component" value="Unassembled WGS sequence"/>
</dbReference>
<dbReference type="PANTHER" id="PTHR43818">
    <property type="entry name" value="BCDNA.GH03377"/>
    <property type="match status" value="1"/>
</dbReference>
<name>A0ABS1I907_9PROT</name>
<proteinExistence type="predicted"/>
<reference evidence="3 4" key="1">
    <citation type="submission" date="2021-01" db="EMBL/GenBank/DDBJ databases">
        <title>Azospirillum sp. YIM DDC1 draft genome.</title>
        <authorList>
            <person name="Wang Y.-X."/>
        </authorList>
    </citation>
    <scope>NUCLEOTIDE SEQUENCE [LARGE SCALE GENOMIC DNA]</scope>
    <source>
        <strain evidence="3 4">YIM DDC1</strain>
    </source>
</reference>
<dbReference type="InterPro" id="IPR000683">
    <property type="entry name" value="Gfo/Idh/MocA-like_OxRdtase_N"/>
</dbReference>
<accession>A0ABS1I907</accession>
<protein>
    <submittedName>
        <fullName evidence="3">Gfo/Idh/MocA family oxidoreductase</fullName>
    </submittedName>
</protein>
<dbReference type="InterPro" id="IPR036291">
    <property type="entry name" value="NAD(P)-bd_dom_sf"/>
</dbReference>